<proteinExistence type="predicted"/>
<reference evidence="2" key="2">
    <citation type="submission" date="2022-01" db="EMBL/GenBank/DDBJ databases">
        <authorList>
            <person name="Yamashiro T."/>
            <person name="Shiraishi A."/>
            <person name="Satake H."/>
            <person name="Nakayama K."/>
        </authorList>
    </citation>
    <scope>NUCLEOTIDE SEQUENCE</scope>
</reference>
<dbReference type="Proteomes" id="UP001151760">
    <property type="component" value="Unassembled WGS sequence"/>
</dbReference>
<dbReference type="EMBL" id="BQNB010011610">
    <property type="protein sequence ID" value="GJS92828.1"/>
    <property type="molecule type" value="Genomic_DNA"/>
</dbReference>
<comment type="caution">
    <text evidence="2">The sequence shown here is derived from an EMBL/GenBank/DDBJ whole genome shotgun (WGS) entry which is preliminary data.</text>
</comment>
<name>A0ABQ4ZVR1_9ASTR</name>
<evidence type="ECO:0000313" key="2">
    <source>
        <dbReference type="EMBL" id="GJS92828.1"/>
    </source>
</evidence>
<evidence type="ECO:0000256" key="1">
    <source>
        <dbReference type="SAM" id="MobiDB-lite"/>
    </source>
</evidence>
<reference evidence="2" key="1">
    <citation type="journal article" date="2022" name="Int. J. Mol. Sci.">
        <title>Draft Genome of Tanacetum Coccineum: Genomic Comparison of Closely Related Tanacetum-Family Plants.</title>
        <authorList>
            <person name="Yamashiro T."/>
            <person name="Shiraishi A."/>
            <person name="Nakayama K."/>
            <person name="Satake H."/>
        </authorList>
    </citation>
    <scope>NUCLEOTIDE SEQUENCE</scope>
</reference>
<sequence>MITLGSEAARAEPSQAAKALPQDPEPTQAFFCYFLRFVDLPTLVYNAIDIVLLLRLLLRMEIEWKD</sequence>
<feature type="region of interest" description="Disordered" evidence="1">
    <location>
        <begin position="1"/>
        <end position="22"/>
    </location>
</feature>
<gene>
    <name evidence="2" type="ORF">Tco_0799796</name>
</gene>
<protein>
    <submittedName>
        <fullName evidence="2">Uncharacterized protein</fullName>
    </submittedName>
</protein>
<accession>A0ABQ4ZVR1</accession>
<keyword evidence="3" id="KW-1185">Reference proteome</keyword>
<evidence type="ECO:0000313" key="3">
    <source>
        <dbReference type="Proteomes" id="UP001151760"/>
    </source>
</evidence>
<organism evidence="2 3">
    <name type="scientific">Tanacetum coccineum</name>
    <dbReference type="NCBI Taxonomy" id="301880"/>
    <lineage>
        <taxon>Eukaryota</taxon>
        <taxon>Viridiplantae</taxon>
        <taxon>Streptophyta</taxon>
        <taxon>Embryophyta</taxon>
        <taxon>Tracheophyta</taxon>
        <taxon>Spermatophyta</taxon>
        <taxon>Magnoliopsida</taxon>
        <taxon>eudicotyledons</taxon>
        <taxon>Gunneridae</taxon>
        <taxon>Pentapetalae</taxon>
        <taxon>asterids</taxon>
        <taxon>campanulids</taxon>
        <taxon>Asterales</taxon>
        <taxon>Asteraceae</taxon>
        <taxon>Asteroideae</taxon>
        <taxon>Anthemideae</taxon>
        <taxon>Anthemidinae</taxon>
        <taxon>Tanacetum</taxon>
    </lineage>
</organism>